<dbReference type="GO" id="GO:0072527">
    <property type="term" value="P:pyrimidine-containing compound metabolic process"/>
    <property type="evidence" value="ECO:0007669"/>
    <property type="project" value="UniProtKB-ARBA"/>
</dbReference>
<organism evidence="17 18">
    <name type="scientific">Thalassotalea agarivorans</name>
    <name type="common">Thalassomonas agarivorans</name>
    <dbReference type="NCBI Taxonomy" id="349064"/>
    <lineage>
        <taxon>Bacteria</taxon>
        <taxon>Pseudomonadati</taxon>
        <taxon>Pseudomonadota</taxon>
        <taxon>Gammaproteobacteria</taxon>
        <taxon>Alteromonadales</taxon>
        <taxon>Colwelliaceae</taxon>
        <taxon>Thalassotalea</taxon>
    </lineage>
</organism>
<feature type="binding site" evidence="14">
    <location>
        <position position="85"/>
    </location>
    <ligand>
        <name>Zn(2+)</name>
        <dbReference type="ChEBI" id="CHEBI:29105"/>
        <note>catalytic</note>
    </ligand>
</feature>
<evidence type="ECO:0000256" key="14">
    <source>
        <dbReference type="PIRSR" id="PIRSR606262-3"/>
    </source>
</evidence>
<dbReference type="PROSITE" id="PS00903">
    <property type="entry name" value="CYT_DCMP_DEAMINASES_1"/>
    <property type="match status" value="1"/>
</dbReference>
<evidence type="ECO:0000259" key="16">
    <source>
        <dbReference type="PROSITE" id="PS51747"/>
    </source>
</evidence>
<comment type="function">
    <text evidence="2 15">This enzyme scavenges exogenous and endogenous cytidine and 2'-deoxycytidine for UMP synthesis.</text>
</comment>
<dbReference type="PROSITE" id="PS51747">
    <property type="entry name" value="CYT_DCMP_DEAMINASES_2"/>
    <property type="match status" value="1"/>
</dbReference>
<evidence type="ECO:0000256" key="8">
    <source>
        <dbReference type="ARBA" id="ARBA00022833"/>
    </source>
</evidence>
<evidence type="ECO:0000256" key="2">
    <source>
        <dbReference type="ARBA" id="ARBA00003949"/>
    </source>
</evidence>
<protein>
    <recommendedName>
        <fullName evidence="5 15">Cytidine deaminase</fullName>
        <ecNumber evidence="4 15">3.5.4.5</ecNumber>
    </recommendedName>
    <alternativeName>
        <fullName evidence="9 15">Cytidine aminohydrolase</fullName>
    </alternativeName>
</protein>
<feature type="binding site" evidence="13">
    <location>
        <begin position="41"/>
        <end position="47"/>
    </location>
    <ligand>
        <name>substrate</name>
    </ligand>
</feature>
<dbReference type="NCBIfam" id="TIGR01354">
    <property type="entry name" value="cyt_deam_tetra"/>
    <property type="match status" value="1"/>
</dbReference>
<evidence type="ECO:0000256" key="12">
    <source>
        <dbReference type="PIRSR" id="PIRSR606262-1"/>
    </source>
</evidence>
<evidence type="ECO:0000313" key="17">
    <source>
        <dbReference type="EMBL" id="SET30313.1"/>
    </source>
</evidence>
<dbReference type="Proteomes" id="UP000199308">
    <property type="component" value="Unassembled WGS sequence"/>
</dbReference>
<sequence length="135" mass="14450">MSKELAHFAAQACSNAYARYSKFTVGAAVKTSDGTVFQGCNVENASYGLTVCAERNAIASAIVAGFRDLETIAIYTAQNDLTPPCGACRQVIAEFFKPEAIVTAHNHKGESVTWTVESLLPDAFTPINLDNADKE</sequence>
<dbReference type="EC" id="3.5.4.5" evidence="4 15"/>
<dbReference type="FunFam" id="3.40.140.10:FF:000008">
    <property type="entry name" value="Cytidine deaminase"/>
    <property type="match status" value="1"/>
</dbReference>
<keyword evidence="6 14" id="KW-0479">Metal-binding</keyword>
<evidence type="ECO:0000256" key="7">
    <source>
        <dbReference type="ARBA" id="ARBA00022801"/>
    </source>
</evidence>
<dbReference type="InterPro" id="IPR050202">
    <property type="entry name" value="Cyt/Deoxycyt_deaminase"/>
</dbReference>
<dbReference type="EMBL" id="FOHK01000006">
    <property type="protein sequence ID" value="SET30313.1"/>
    <property type="molecule type" value="Genomic_DNA"/>
</dbReference>
<evidence type="ECO:0000256" key="15">
    <source>
        <dbReference type="RuleBase" id="RU364006"/>
    </source>
</evidence>
<dbReference type="GO" id="GO:0042802">
    <property type="term" value="F:identical protein binding"/>
    <property type="evidence" value="ECO:0007669"/>
    <property type="project" value="UniProtKB-ARBA"/>
</dbReference>
<gene>
    <name evidence="17" type="ORF">SAMN05660429_01470</name>
</gene>
<dbReference type="SUPFAM" id="SSF53927">
    <property type="entry name" value="Cytidine deaminase-like"/>
    <property type="match status" value="1"/>
</dbReference>
<dbReference type="STRING" id="349064.SAMN05660429_01470"/>
<comment type="cofactor">
    <cofactor evidence="1 14 15">
        <name>Zn(2+)</name>
        <dbReference type="ChEBI" id="CHEBI:29105"/>
    </cofactor>
</comment>
<dbReference type="GO" id="GO:0008270">
    <property type="term" value="F:zinc ion binding"/>
    <property type="evidence" value="ECO:0007669"/>
    <property type="project" value="UniProtKB-UniRule"/>
</dbReference>
<evidence type="ECO:0000256" key="3">
    <source>
        <dbReference type="ARBA" id="ARBA00006576"/>
    </source>
</evidence>
<dbReference type="CDD" id="cd01283">
    <property type="entry name" value="cytidine_deaminase"/>
    <property type="match status" value="1"/>
</dbReference>
<keyword evidence="18" id="KW-1185">Reference proteome</keyword>
<reference evidence="17 18" key="1">
    <citation type="submission" date="2016-10" db="EMBL/GenBank/DDBJ databases">
        <authorList>
            <person name="de Groot N.N."/>
        </authorList>
    </citation>
    <scope>NUCLEOTIDE SEQUENCE [LARGE SCALE GENOMIC DNA]</scope>
    <source>
        <strain evidence="17 18">DSM 19706</strain>
    </source>
</reference>
<dbReference type="PANTHER" id="PTHR11644:SF2">
    <property type="entry name" value="CYTIDINE DEAMINASE"/>
    <property type="match status" value="1"/>
</dbReference>
<dbReference type="Gene3D" id="3.40.140.10">
    <property type="entry name" value="Cytidine Deaminase, domain 2"/>
    <property type="match status" value="1"/>
</dbReference>
<dbReference type="AlphaFoldDB" id="A0A1I0DF00"/>
<dbReference type="InterPro" id="IPR016193">
    <property type="entry name" value="Cytidine_deaminase-like"/>
</dbReference>
<comment type="catalytic activity">
    <reaction evidence="11 15">
        <text>cytidine + H2O + H(+) = uridine + NH4(+)</text>
        <dbReference type="Rhea" id="RHEA:16069"/>
        <dbReference type="ChEBI" id="CHEBI:15377"/>
        <dbReference type="ChEBI" id="CHEBI:15378"/>
        <dbReference type="ChEBI" id="CHEBI:16704"/>
        <dbReference type="ChEBI" id="CHEBI:17562"/>
        <dbReference type="ChEBI" id="CHEBI:28938"/>
        <dbReference type="EC" id="3.5.4.5"/>
    </reaction>
</comment>
<dbReference type="RefSeq" id="WP_093328884.1">
    <property type="nucleotide sequence ID" value="NZ_AP027363.1"/>
</dbReference>
<evidence type="ECO:0000256" key="9">
    <source>
        <dbReference type="ARBA" id="ARBA00032005"/>
    </source>
</evidence>
<proteinExistence type="inferred from homology"/>
<evidence type="ECO:0000256" key="4">
    <source>
        <dbReference type="ARBA" id="ARBA00012783"/>
    </source>
</evidence>
<keyword evidence="7 15" id="KW-0378">Hydrolase</keyword>
<evidence type="ECO:0000256" key="5">
    <source>
        <dbReference type="ARBA" id="ARBA00018266"/>
    </source>
</evidence>
<evidence type="ECO:0000313" key="18">
    <source>
        <dbReference type="Proteomes" id="UP000199308"/>
    </source>
</evidence>
<evidence type="ECO:0000256" key="10">
    <source>
        <dbReference type="ARBA" id="ARBA00049252"/>
    </source>
</evidence>
<evidence type="ECO:0000256" key="11">
    <source>
        <dbReference type="ARBA" id="ARBA00049558"/>
    </source>
</evidence>
<dbReference type="InterPro" id="IPR016192">
    <property type="entry name" value="APOBEC/CMP_deaminase_Zn-bd"/>
</dbReference>
<keyword evidence="8 14" id="KW-0862">Zinc</keyword>
<dbReference type="GO" id="GO:0055086">
    <property type="term" value="P:nucleobase-containing small molecule metabolic process"/>
    <property type="evidence" value="ECO:0007669"/>
    <property type="project" value="UniProtKB-ARBA"/>
</dbReference>
<dbReference type="InterPro" id="IPR006262">
    <property type="entry name" value="Cyt_deam_tetra"/>
</dbReference>
<feature type="binding site" evidence="14">
    <location>
        <position position="88"/>
    </location>
    <ligand>
        <name>Zn(2+)</name>
        <dbReference type="ChEBI" id="CHEBI:29105"/>
        <note>catalytic</note>
    </ligand>
</feature>
<dbReference type="GO" id="GO:0004126">
    <property type="term" value="F:cytidine deaminase activity"/>
    <property type="evidence" value="ECO:0007669"/>
    <property type="project" value="UniProtKB-UniRule"/>
</dbReference>
<dbReference type="InterPro" id="IPR002125">
    <property type="entry name" value="CMP_dCMP_dom"/>
</dbReference>
<evidence type="ECO:0000256" key="6">
    <source>
        <dbReference type="ARBA" id="ARBA00022723"/>
    </source>
</evidence>
<comment type="catalytic activity">
    <reaction evidence="10 15">
        <text>2'-deoxycytidine + H2O + H(+) = 2'-deoxyuridine + NH4(+)</text>
        <dbReference type="Rhea" id="RHEA:13433"/>
        <dbReference type="ChEBI" id="CHEBI:15377"/>
        <dbReference type="ChEBI" id="CHEBI:15378"/>
        <dbReference type="ChEBI" id="CHEBI:15698"/>
        <dbReference type="ChEBI" id="CHEBI:16450"/>
        <dbReference type="ChEBI" id="CHEBI:28938"/>
        <dbReference type="EC" id="3.5.4.5"/>
    </reaction>
</comment>
<feature type="domain" description="CMP/dCMP-type deaminase" evidence="16">
    <location>
        <begin position="1"/>
        <end position="127"/>
    </location>
</feature>
<evidence type="ECO:0000256" key="13">
    <source>
        <dbReference type="PIRSR" id="PIRSR606262-2"/>
    </source>
</evidence>
<accession>A0A1I0DF00</accession>
<dbReference type="GO" id="GO:0005829">
    <property type="term" value="C:cytosol"/>
    <property type="evidence" value="ECO:0007669"/>
    <property type="project" value="TreeGrafter"/>
</dbReference>
<dbReference type="NCBIfam" id="NF004064">
    <property type="entry name" value="PRK05578.1"/>
    <property type="match status" value="1"/>
</dbReference>
<name>A0A1I0DF00_THASX</name>
<feature type="binding site" evidence="14">
    <location>
        <position position="52"/>
    </location>
    <ligand>
        <name>Zn(2+)</name>
        <dbReference type="ChEBI" id="CHEBI:29105"/>
        <note>catalytic</note>
    </ligand>
</feature>
<dbReference type="OrthoDB" id="9795347at2"/>
<evidence type="ECO:0000256" key="1">
    <source>
        <dbReference type="ARBA" id="ARBA00001947"/>
    </source>
</evidence>
<dbReference type="Pfam" id="PF00383">
    <property type="entry name" value="dCMP_cyt_deam_1"/>
    <property type="match status" value="1"/>
</dbReference>
<dbReference type="PANTHER" id="PTHR11644">
    <property type="entry name" value="CYTIDINE DEAMINASE"/>
    <property type="match status" value="1"/>
</dbReference>
<feature type="active site" description="Proton donor" evidence="12">
    <location>
        <position position="54"/>
    </location>
</feature>
<comment type="similarity">
    <text evidence="3 15">Belongs to the cytidine and deoxycytidylate deaminase family.</text>
</comment>